<dbReference type="eggNOG" id="ENOG502QPMY">
    <property type="taxonomic scope" value="Eukaryota"/>
</dbReference>
<reference evidence="3" key="2">
    <citation type="submission" date="2015-03" db="UniProtKB">
        <authorList>
            <consortium name="EnsemblPlants"/>
        </authorList>
    </citation>
    <scope>IDENTIFICATION</scope>
</reference>
<feature type="domain" description="NmrA-like" evidence="2">
    <location>
        <begin position="9"/>
        <end position="160"/>
    </location>
</feature>
<evidence type="ECO:0000313" key="3">
    <source>
        <dbReference type="EnsemblPlants" id="OBART05G09620.1"/>
    </source>
</evidence>
<sequence>MASGGDQTMKSRILVVGGMGYIGRHVVAARARLGHLTTALVKAQLLQSFRNAGVTLLHGDLYDHTSLLRAVRDTDVVISAPQCGRPSLIAAIKEIGGGRIRRFIPSEFGLDSGRGASAAVEPVPSIYGSKVGIWRTVKAKGISHTYVVCNYFVGFALLSIGHFLAILGLLGLGLELEWLNWPMCHQADRLTVS</sequence>
<reference evidence="3" key="1">
    <citation type="journal article" date="2009" name="Rice">
        <title>De Novo Next Generation Sequencing of Plant Genomes.</title>
        <authorList>
            <person name="Rounsley S."/>
            <person name="Marri P.R."/>
            <person name="Yu Y."/>
            <person name="He R."/>
            <person name="Sisneros N."/>
            <person name="Goicoechea J.L."/>
            <person name="Lee S.J."/>
            <person name="Angelova A."/>
            <person name="Kudrna D."/>
            <person name="Luo M."/>
            <person name="Affourtit J."/>
            <person name="Desany B."/>
            <person name="Knight J."/>
            <person name="Niazi F."/>
            <person name="Egholm M."/>
            <person name="Wing R.A."/>
        </authorList>
    </citation>
    <scope>NUCLEOTIDE SEQUENCE [LARGE SCALE GENOMIC DNA]</scope>
    <source>
        <strain evidence="3">cv. IRGC 105608</strain>
    </source>
</reference>
<keyword evidence="1" id="KW-0812">Transmembrane</keyword>
<dbReference type="InterPro" id="IPR050608">
    <property type="entry name" value="NmrA-type/Isoflavone_red_sf"/>
</dbReference>
<dbReference type="EnsemblPlants" id="OBART05G09620.1">
    <property type="protein sequence ID" value="OBART05G09620.1"/>
    <property type="gene ID" value="OBART05G09620"/>
</dbReference>
<dbReference type="PANTHER" id="PTHR43349">
    <property type="entry name" value="PINORESINOL REDUCTASE-RELATED"/>
    <property type="match status" value="1"/>
</dbReference>
<dbReference type="HOGENOM" id="CLU_060833_1_0_1"/>
<evidence type="ECO:0000259" key="2">
    <source>
        <dbReference type="Pfam" id="PF05368"/>
    </source>
</evidence>
<keyword evidence="1" id="KW-0472">Membrane</keyword>
<dbReference type="Gene3D" id="3.40.50.720">
    <property type="entry name" value="NAD(P)-binding Rossmann-like Domain"/>
    <property type="match status" value="1"/>
</dbReference>
<evidence type="ECO:0000313" key="4">
    <source>
        <dbReference type="Proteomes" id="UP000026960"/>
    </source>
</evidence>
<dbReference type="PaxDb" id="65489-OBART05G09620.1"/>
<keyword evidence="4" id="KW-1185">Reference proteome</keyword>
<dbReference type="InterPro" id="IPR008030">
    <property type="entry name" value="NmrA-like"/>
</dbReference>
<protein>
    <recommendedName>
        <fullName evidence="2">NmrA-like domain-containing protein</fullName>
    </recommendedName>
</protein>
<dbReference type="SUPFAM" id="SSF51735">
    <property type="entry name" value="NAD(P)-binding Rossmann-fold domains"/>
    <property type="match status" value="1"/>
</dbReference>
<proteinExistence type="predicted"/>
<feature type="transmembrane region" description="Helical" evidence="1">
    <location>
        <begin position="148"/>
        <end position="172"/>
    </location>
</feature>
<dbReference type="STRING" id="65489.A0A0D3G5D0"/>
<dbReference type="Gramene" id="OBART05G09620.1">
    <property type="protein sequence ID" value="OBART05G09620.1"/>
    <property type="gene ID" value="OBART05G09620"/>
</dbReference>
<dbReference type="PANTHER" id="PTHR43349:SF1">
    <property type="entry name" value="ISOFLAVONE REDUCTASE HOMOLOG IRL"/>
    <property type="match status" value="1"/>
</dbReference>
<keyword evidence="1" id="KW-1133">Transmembrane helix</keyword>
<organism evidence="3">
    <name type="scientific">Oryza barthii</name>
    <dbReference type="NCBI Taxonomy" id="65489"/>
    <lineage>
        <taxon>Eukaryota</taxon>
        <taxon>Viridiplantae</taxon>
        <taxon>Streptophyta</taxon>
        <taxon>Embryophyta</taxon>
        <taxon>Tracheophyta</taxon>
        <taxon>Spermatophyta</taxon>
        <taxon>Magnoliopsida</taxon>
        <taxon>Liliopsida</taxon>
        <taxon>Poales</taxon>
        <taxon>Poaceae</taxon>
        <taxon>BOP clade</taxon>
        <taxon>Oryzoideae</taxon>
        <taxon>Oryzeae</taxon>
        <taxon>Oryzinae</taxon>
        <taxon>Oryza</taxon>
    </lineage>
</organism>
<dbReference type="AlphaFoldDB" id="A0A0D3G5D0"/>
<accession>A0A0D3G5D0</accession>
<evidence type="ECO:0000256" key="1">
    <source>
        <dbReference type="SAM" id="Phobius"/>
    </source>
</evidence>
<dbReference type="Proteomes" id="UP000026960">
    <property type="component" value="Chromosome 5"/>
</dbReference>
<dbReference type="InterPro" id="IPR036291">
    <property type="entry name" value="NAD(P)-bd_dom_sf"/>
</dbReference>
<name>A0A0D3G5D0_9ORYZ</name>
<dbReference type="Pfam" id="PF05368">
    <property type="entry name" value="NmrA"/>
    <property type="match status" value="1"/>
</dbReference>